<dbReference type="AlphaFoldDB" id="A0A1H6FDG4"/>
<evidence type="ECO:0000313" key="3">
    <source>
        <dbReference type="Proteomes" id="UP000236724"/>
    </source>
</evidence>
<sequence length="172" mass="19000">MVEDVSTETEAEAATVATETPAIMEEMLTEETAAEKISAEETTDTAVSEVEAAEETIAEDIDDAEDVEMEVVEKTDAEVSETVAKTEDDGDENYAEADDFENMIAEVEGDRVKVLEDEGRSPDYSDNDDTYIAETWFFEDMEGDNPVECRIYAFNESQLDGEVEVMEGACPE</sequence>
<reference evidence="2 3" key="1">
    <citation type="submission" date="2016-10" db="EMBL/GenBank/DDBJ databases">
        <authorList>
            <person name="de Groot N.N."/>
        </authorList>
    </citation>
    <scope>NUCLEOTIDE SEQUENCE [LARGE SCALE GENOMIC DNA]</scope>
    <source>
        <strain evidence="2">MBHS1</strain>
    </source>
</reference>
<evidence type="ECO:0000313" key="2">
    <source>
        <dbReference type="EMBL" id="SEH07693.1"/>
    </source>
</evidence>
<keyword evidence="3" id="KW-1185">Reference proteome</keyword>
<accession>A0A1H6FDG4</accession>
<feature type="region of interest" description="Disordered" evidence="1">
    <location>
        <begin position="74"/>
        <end position="93"/>
    </location>
</feature>
<gene>
    <name evidence="2" type="ORF">MBHS_03578</name>
</gene>
<protein>
    <submittedName>
        <fullName evidence="2">Uncharacterized protein</fullName>
    </submittedName>
</protein>
<organism evidence="2 3">
    <name type="scientific">Candidatus Venteria ishoeyi</name>
    <dbReference type="NCBI Taxonomy" id="1899563"/>
    <lineage>
        <taxon>Bacteria</taxon>
        <taxon>Pseudomonadati</taxon>
        <taxon>Pseudomonadota</taxon>
        <taxon>Gammaproteobacteria</taxon>
        <taxon>Thiotrichales</taxon>
        <taxon>Thiotrichaceae</taxon>
        <taxon>Venteria</taxon>
    </lineage>
</organism>
<proteinExistence type="predicted"/>
<dbReference type="Proteomes" id="UP000236724">
    <property type="component" value="Unassembled WGS sequence"/>
</dbReference>
<name>A0A1H6FDG4_9GAMM</name>
<dbReference type="EMBL" id="FMSV02000539">
    <property type="protein sequence ID" value="SEH07693.1"/>
    <property type="molecule type" value="Genomic_DNA"/>
</dbReference>
<evidence type="ECO:0000256" key="1">
    <source>
        <dbReference type="SAM" id="MobiDB-lite"/>
    </source>
</evidence>